<reference evidence="1 2" key="1">
    <citation type="journal article" date="2019" name="Sci. Rep.">
        <title>Orb-weaving spider Araneus ventricosus genome elucidates the spidroin gene catalogue.</title>
        <authorList>
            <person name="Kono N."/>
            <person name="Nakamura H."/>
            <person name="Ohtoshi R."/>
            <person name="Moran D.A.P."/>
            <person name="Shinohara A."/>
            <person name="Yoshida Y."/>
            <person name="Fujiwara M."/>
            <person name="Mori M."/>
            <person name="Tomita M."/>
            <person name="Arakawa K."/>
        </authorList>
    </citation>
    <scope>NUCLEOTIDE SEQUENCE [LARGE SCALE GENOMIC DNA]</scope>
</reference>
<dbReference type="OrthoDB" id="6436576at2759"/>
<comment type="caution">
    <text evidence="1">The sequence shown here is derived from an EMBL/GenBank/DDBJ whole genome shotgun (WGS) entry which is preliminary data.</text>
</comment>
<evidence type="ECO:0008006" key="3">
    <source>
        <dbReference type="Google" id="ProtNLM"/>
    </source>
</evidence>
<keyword evidence="2" id="KW-1185">Reference proteome</keyword>
<sequence>MQEAYAACVFVRSEVEGDDNKKGLLGLLATIFELIPWRDWEIRTVKVKTQRGTVLRPILCIYPLEIYSNKSVDKGPGGEESNSLDVSDNQNKLLSAADVIMRKCTSSGRYVKSPKRLDHLNNVCYVLETLSESQGRGRML</sequence>
<accession>A0A4Y2CRD0</accession>
<evidence type="ECO:0000313" key="1">
    <source>
        <dbReference type="EMBL" id="GBM06970.1"/>
    </source>
</evidence>
<gene>
    <name evidence="1" type="ORF">AVEN_239671_1</name>
</gene>
<name>A0A4Y2CRD0_ARAVE</name>
<protein>
    <recommendedName>
        <fullName evidence="3">DUF5641 domain-containing protein</fullName>
    </recommendedName>
</protein>
<organism evidence="1 2">
    <name type="scientific">Araneus ventricosus</name>
    <name type="common">Orbweaver spider</name>
    <name type="synonym">Epeira ventricosa</name>
    <dbReference type="NCBI Taxonomy" id="182803"/>
    <lineage>
        <taxon>Eukaryota</taxon>
        <taxon>Metazoa</taxon>
        <taxon>Ecdysozoa</taxon>
        <taxon>Arthropoda</taxon>
        <taxon>Chelicerata</taxon>
        <taxon>Arachnida</taxon>
        <taxon>Araneae</taxon>
        <taxon>Araneomorphae</taxon>
        <taxon>Entelegynae</taxon>
        <taxon>Araneoidea</taxon>
        <taxon>Araneidae</taxon>
        <taxon>Araneus</taxon>
    </lineage>
</organism>
<dbReference type="AlphaFoldDB" id="A0A4Y2CRD0"/>
<dbReference type="EMBL" id="BGPR01000236">
    <property type="protein sequence ID" value="GBM06970.1"/>
    <property type="molecule type" value="Genomic_DNA"/>
</dbReference>
<evidence type="ECO:0000313" key="2">
    <source>
        <dbReference type="Proteomes" id="UP000499080"/>
    </source>
</evidence>
<proteinExistence type="predicted"/>
<dbReference type="Proteomes" id="UP000499080">
    <property type="component" value="Unassembled WGS sequence"/>
</dbReference>